<name>A0AAU8MWC6_9GAMM</name>
<evidence type="ECO:0000313" key="2">
    <source>
        <dbReference type="EMBL" id="XCO76291.1"/>
    </source>
</evidence>
<accession>A0AAU8MWC6</accession>
<dbReference type="AlphaFoldDB" id="A0AAU8MWC6"/>
<gene>
    <name evidence="2" type="ORF">ABU614_05735</name>
    <name evidence="1" type="ORF">V2J18_21895</name>
</gene>
<dbReference type="EMBL" id="JBANDL010000002">
    <property type="protein sequence ID" value="MEI2457313.1"/>
    <property type="molecule type" value="Genomic_DNA"/>
</dbReference>
<reference evidence="1 3" key="1">
    <citation type="submission" date="2024-02" db="EMBL/GenBank/DDBJ databases">
        <title>Lysobacter Genome Sequencing and Mining.</title>
        <authorList>
            <person name="Bierman J."/>
            <person name="Walker M.C."/>
        </authorList>
    </citation>
    <scope>NUCLEOTIDE SEQUENCE [LARGE SCALE GENOMIC DNA]</scope>
    <source>
        <strain evidence="1 3">PB6250</strain>
    </source>
</reference>
<dbReference type="Proteomes" id="UP001387215">
    <property type="component" value="Unassembled WGS sequence"/>
</dbReference>
<dbReference type="RefSeq" id="WP_336132890.1">
    <property type="nucleotide sequence ID" value="NZ_CP159925.1"/>
</dbReference>
<sequence length="107" mass="11944">MNPHAPRLYADPRGVWRDDGVGRIHGVRWNEIDGVDAYAIDADGTRQVFVELGTAAGHRLELPIDWPGYREVATALSLRLAGLRLETLLGAGHLRPEDPPAVLWWRD</sequence>
<proteinExistence type="predicted"/>
<evidence type="ECO:0000313" key="1">
    <source>
        <dbReference type="EMBL" id="MEI2457313.1"/>
    </source>
</evidence>
<reference evidence="2" key="2">
    <citation type="submission" date="2024-06" db="EMBL/GenBank/DDBJ databases">
        <authorList>
            <person name="Li S."/>
        </authorList>
    </citation>
    <scope>NUCLEOTIDE SEQUENCE</scope>
    <source>
        <strain evidence="2">SR10</strain>
    </source>
</reference>
<evidence type="ECO:0000313" key="3">
    <source>
        <dbReference type="Proteomes" id="UP001387215"/>
    </source>
</evidence>
<organism evidence="2">
    <name type="scientific">Lysobacter firmicutimachus</name>
    <dbReference type="NCBI Taxonomy" id="1792846"/>
    <lineage>
        <taxon>Bacteria</taxon>
        <taxon>Pseudomonadati</taxon>
        <taxon>Pseudomonadota</taxon>
        <taxon>Gammaproteobacteria</taxon>
        <taxon>Lysobacterales</taxon>
        <taxon>Lysobacteraceae</taxon>
        <taxon>Lysobacter</taxon>
    </lineage>
</organism>
<dbReference type="EMBL" id="CP159925">
    <property type="protein sequence ID" value="XCO76291.1"/>
    <property type="molecule type" value="Genomic_DNA"/>
</dbReference>
<protein>
    <submittedName>
        <fullName evidence="2">Uncharacterized protein</fullName>
    </submittedName>
</protein>
<keyword evidence="3" id="KW-1185">Reference proteome</keyword>